<evidence type="ECO:0000259" key="1">
    <source>
        <dbReference type="PROSITE" id="PS00282"/>
    </source>
</evidence>
<gene>
    <name evidence="2" type="ORF">YASMINEVIRUS_1422</name>
</gene>
<name>A0A5K0UB22_9VIRU</name>
<organism evidence="2 3">
    <name type="scientific">Yasminevirus sp. GU-2018</name>
    <dbReference type="NCBI Taxonomy" id="2420051"/>
    <lineage>
        <taxon>Viruses</taxon>
        <taxon>Varidnaviria</taxon>
        <taxon>Bamfordvirae</taxon>
        <taxon>Nucleocytoviricota</taxon>
        <taxon>Megaviricetes</taxon>
        <taxon>Imitervirales</taxon>
        <taxon>Mimiviridae</taxon>
        <taxon>Klosneuvirinae</taxon>
        <taxon>Yasminevirus</taxon>
        <taxon>Yasminevirus saudimassiliense</taxon>
    </lineage>
</organism>
<accession>A0A5K0UB22</accession>
<proteinExistence type="predicted"/>
<protein>
    <submittedName>
        <fullName evidence="2">Heat shock protein DnaJ</fullName>
    </submittedName>
</protein>
<dbReference type="EMBL" id="UPSH01000001">
    <property type="protein sequence ID" value="VBB18890.1"/>
    <property type="molecule type" value="Genomic_DNA"/>
</dbReference>
<comment type="caution">
    <text evidence="2">The sequence shown here is derived from an EMBL/GenBank/DDBJ whole genome shotgun (WGS) entry which is preliminary data.</text>
</comment>
<evidence type="ECO:0000313" key="3">
    <source>
        <dbReference type="Proteomes" id="UP000594342"/>
    </source>
</evidence>
<dbReference type="PROSITE" id="PS00282">
    <property type="entry name" value="KAZAL_1"/>
    <property type="match status" value="1"/>
</dbReference>
<dbReference type="SUPFAM" id="SSF57938">
    <property type="entry name" value="DnaJ/Hsp40 cysteine-rich domain"/>
    <property type="match status" value="1"/>
</dbReference>
<keyword evidence="3" id="KW-1185">Reference proteome</keyword>
<keyword evidence="2" id="KW-0346">Stress response</keyword>
<sequence length="72" mass="7905">MKDKKVRCVDCDGSGFTESVPVRCSSCEKHKIYGCSGCVGGYTRHCYVTCQNCSGAGEISKDNQLNYFLIHS</sequence>
<dbReference type="InterPro" id="IPR002350">
    <property type="entry name" value="Kazal_dom"/>
</dbReference>
<reference evidence="2 3" key="1">
    <citation type="submission" date="2018-10" db="EMBL/GenBank/DDBJ databases">
        <authorList>
            <consortium name="IHU Genomes"/>
        </authorList>
    </citation>
    <scope>NUCLEOTIDE SEQUENCE [LARGE SCALE GENOMIC DNA]</scope>
    <source>
        <strain evidence="2 3">A1</strain>
    </source>
</reference>
<evidence type="ECO:0000313" key="2">
    <source>
        <dbReference type="EMBL" id="VBB18890.1"/>
    </source>
</evidence>
<dbReference type="InterPro" id="IPR036410">
    <property type="entry name" value="HSP_DnaJ_Cys-rich_dom_sf"/>
</dbReference>
<dbReference type="Proteomes" id="UP000594342">
    <property type="component" value="Unassembled WGS sequence"/>
</dbReference>
<feature type="domain" description="Kazal-like" evidence="1">
    <location>
        <begin position="27"/>
        <end position="50"/>
    </location>
</feature>